<gene>
    <name evidence="7" type="ORF">OH76DRAFT_1405088</name>
</gene>
<feature type="transmembrane region" description="Helical" evidence="6">
    <location>
        <begin position="159"/>
        <end position="177"/>
    </location>
</feature>
<dbReference type="PANTHER" id="PTHR16201">
    <property type="entry name" value="SEVEN TRANSMEMBRANE PROTEIN 1-RELATED"/>
    <property type="match status" value="1"/>
</dbReference>
<organism evidence="7 8">
    <name type="scientific">Lentinus brumalis</name>
    <dbReference type="NCBI Taxonomy" id="2498619"/>
    <lineage>
        <taxon>Eukaryota</taxon>
        <taxon>Fungi</taxon>
        <taxon>Dikarya</taxon>
        <taxon>Basidiomycota</taxon>
        <taxon>Agaricomycotina</taxon>
        <taxon>Agaricomycetes</taxon>
        <taxon>Polyporales</taxon>
        <taxon>Polyporaceae</taxon>
        <taxon>Lentinus</taxon>
    </lineage>
</organism>
<sequence length="277" mass="30481">MPANPVAENVLGTIGTIFWTVQLIPQVWKTWRTKSVEGLSEYLMLLWGVSGVFFGVYAIVQDLNIPLIVQPQLLSTLSYLSWAQCQYYGRKRSKTTAVLLYSAVIAVSAGFEVGMVYAVRPAYSRGNDRPVQFFGAFSTVLLSIALLPQYYEIYKYREVIGISILFMAVDMMGGVFSDLSLAFKESFDIVAGVTYSLVVVLDGIVLLCAIILNPRAARRRKRLRLQAVSGETGDHGQHAQNGEAQPHYTLSGSEVPTSPTQEAVRAQGSALQVLSSR</sequence>
<evidence type="ECO:0000256" key="3">
    <source>
        <dbReference type="ARBA" id="ARBA00022989"/>
    </source>
</evidence>
<accession>A0A371D6N1</accession>
<dbReference type="PANTHER" id="PTHR16201:SF37">
    <property type="entry name" value="PQ-LOOP REPEAT-CONTAINING PROTEIN"/>
    <property type="match status" value="1"/>
</dbReference>
<name>A0A371D6N1_9APHY</name>
<evidence type="ECO:0000256" key="4">
    <source>
        <dbReference type="ARBA" id="ARBA00023136"/>
    </source>
</evidence>
<feature type="transmembrane region" description="Helical" evidence="6">
    <location>
        <begin position="131"/>
        <end position="147"/>
    </location>
</feature>
<keyword evidence="4 6" id="KW-0472">Membrane</keyword>
<protein>
    <submittedName>
        <fullName evidence="7">PQ-loop-domain-containing protein</fullName>
    </submittedName>
</protein>
<evidence type="ECO:0000256" key="1">
    <source>
        <dbReference type="ARBA" id="ARBA00004141"/>
    </source>
</evidence>
<dbReference type="Proteomes" id="UP000256964">
    <property type="component" value="Unassembled WGS sequence"/>
</dbReference>
<dbReference type="OrthoDB" id="407617at2759"/>
<evidence type="ECO:0000256" key="2">
    <source>
        <dbReference type="ARBA" id="ARBA00022692"/>
    </source>
</evidence>
<feature type="region of interest" description="Disordered" evidence="5">
    <location>
        <begin position="229"/>
        <end position="277"/>
    </location>
</feature>
<evidence type="ECO:0000256" key="6">
    <source>
        <dbReference type="SAM" id="Phobius"/>
    </source>
</evidence>
<evidence type="ECO:0000256" key="5">
    <source>
        <dbReference type="SAM" id="MobiDB-lite"/>
    </source>
</evidence>
<dbReference type="SMART" id="SM00679">
    <property type="entry name" value="CTNS"/>
    <property type="match status" value="2"/>
</dbReference>
<feature type="transmembrane region" description="Helical" evidence="6">
    <location>
        <begin position="189"/>
        <end position="212"/>
    </location>
</feature>
<feature type="transmembrane region" description="Helical" evidence="6">
    <location>
        <begin position="98"/>
        <end position="119"/>
    </location>
</feature>
<dbReference type="GO" id="GO:0016020">
    <property type="term" value="C:membrane"/>
    <property type="evidence" value="ECO:0007669"/>
    <property type="project" value="UniProtKB-SubCell"/>
</dbReference>
<evidence type="ECO:0000313" key="8">
    <source>
        <dbReference type="Proteomes" id="UP000256964"/>
    </source>
</evidence>
<dbReference type="AlphaFoldDB" id="A0A371D6N1"/>
<dbReference type="EMBL" id="KZ857413">
    <property type="protein sequence ID" value="RDX48170.1"/>
    <property type="molecule type" value="Genomic_DNA"/>
</dbReference>
<feature type="compositionally biased region" description="Polar residues" evidence="5">
    <location>
        <begin position="238"/>
        <end position="261"/>
    </location>
</feature>
<dbReference type="Pfam" id="PF04193">
    <property type="entry name" value="PQ-loop"/>
    <property type="match status" value="2"/>
</dbReference>
<evidence type="ECO:0000313" key="7">
    <source>
        <dbReference type="EMBL" id="RDX48170.1"/>
    </source>
</evidence>
<comment type="subcellular location">
    <subcellularLocation>
        <location evidence="1">Membrane</location>
        <topology evidence="1">Multi-pass membrane protein</topology>
    </subcellularLocation>
</comment>
<dbReference type="InterPro" id="IPR051415">
    <property type="entry name" value="LAAT-1"/>
</dbReference>
<feature type="transmembrane region" description="Helical" evidence="6">
    <location>
        <begin position="42"/>
        <end position="60"/>
    </location>
</feature>
<proteinExistence type="predicted"/>
<dbReference type="Gene3D" id="1.20.1280.290">
    <property type="match status" value="2"/>
</dbReference>
<keyword evidence="8" id="KW-1185">Reference proteome</keyword>
<reference evidence="7 8" key="1">
    <citation type="journal article" date="2018" name="Biotechnol. Biofuels">
        <title>Integrative visual omics of the white-rot fungus Polyporus brumalis exposes the biotechnological potential of its oxidative enzymes for delignifying raw plant biomass.</title>
        <authorList>
            <person name="Miyauchi S."/>
            <person name="Rancon A."/>
            <person name="Drula E."/>
            <person name="Hage H."/>
            <person name="Chaduli D."/>
            <person name="Favel A."/>
            <person name="Grisel S."/>
            <person name="Henrissat B."/>
            <person name="Herpoel-Gimbert I."/>
            <person name="Ruiz-Duenas F.J."/>
            <person name="Chevret D."/>
            <person name="Hainaut M."/>
            <person name="Lin J."/>
            <person name="Wang M."/>
            <person name="Pangilinan J."/>
            <person name="Lipzen A."/>
            <person name="Lesage-Meessen L."/>
            <person name="Navarro D."/>
            <person name="Riley R."/>
            <person name="Grigoriev I.V."/>
            <person name="Zhou S."/>
            <person name="Raouche S."/>
            <person name="Rosso M.N."/>
        </authorList>
    </citation>
    <scope>NUCLEOTIDE SEQUENCE [LARGE SCALE GENOMIC DNA]</scope>
    <source>
        <strain evidence="7 8">BRFM 1820</strain>
    </source>
</reference>
<dbReference type="InterPro" id="IPR006603">
    <property type="entry name" value="PQ-loop_rpt"/>
</dbReference>
<keyword evidence="3 6" id="KW-1133">Transmembrane helix</keyword>
<keyword evidence="2 6" id="KW-0812">Transmembrane</keyword>